<dbReference type="EMBL" id="JANPWB010000002">
    <property type="protein sequence ID" value="KAJ1208619.1"/>
    <property type="molecule type" value="Genomic_DNA"/>
</dbReference>
<gene>
    <name evidence="2" type="ORF">NDU88_004002</name>
</gene>
<organism evidence="2 3">
    <name type="scientific">Pleurodeles waltl</name>
    <name type="common">Iberian ribbed newt</name>
    <dbReference type="NCBI Taxonomy" id="8319"/>
    <lineage>
        <taxon>Eukaryota</taxon>
        <taxon>Metazoa</taxon>
        <taxon>Chordata</taxon>
        <taxon>Craniata</taxon>
        <taxon>Vertebrata</taxon>
        <taxon>Euteleostomi</taxon>
        <taxon>Amphibia</taxon>
        <taxon>Batrachia</taxon>
        <taxon>Caudata</taxon>
        <taxon>Salamandroidea</taxon>
        <taxon>Salamandridae</taxon>
        <taxon>Pleurodelinae</taxon>
        <taxon>Pleurodeles</taxon>
    </lineage>
</organism>
<evidence type="ECO:0000256" key="1">
    <source>
        <dbReference type="SAM" id="Phobius"/>
    </source>
</evidence>
<evidence type="ECO:0000313" key="2">
    <source>
        <dbReference type="EMBL" id="KAJ1208619.1"/>
    </source>
</evidence>
<keyword evidence="1" id="KW-0812">Transmembrane</keyword>
<evidence type="ECO:0000313" key="3">
    <source>
        <dbReference type="Proteomes" id="UP001066276"/>
    </source>
</evidence>
<proteinExistence type="predicted"/>
<name>A0AAV7W674_PLEWA</name>
<sequence>MRFITTYSTPAWEVKHALMKNWDILRSNKVVSEFIAQQPQLSVPRRVIFVSSGVGSTLFAYVAALSTVNHMVGSLRCTLEKVLAGPTTNRGY</sequence>
<protein>
    <submittedName>
        <fullName evidence="2">Uncharacterized protein</fullName>
    </submittedName>
</protein>
<comment type="caution">
    <text evidence="2">The sequence shown here is derived from an EMBL/GenBank/DDBJ whole genome shotgun (WGS) entry which is preliminary data.</text>
</comment>
<feature type="transmembrane region" description="Helical" evidence="1">
    <location>
        <begin position="47"/>
        <end position="66"/>
    </location>
</feature>
<accession>A0AAV7W674</accession>
<dbReference type="AlphaFoldDB" id="A0AAV7W674"/>
<dbReference type="Proteomes" id="UP001066276">
    <property type="component" value="Chromosome 1_2"/>
</dbReference>
<reference evidence="2" key="1">
    <citation type="journal article" date="2022" name="bioRxiv">
        <title>Sequencing and chromosome-scale assembly of the giantPleurodeles waltlgenome.</title>
        <authorList>
            <person name="Brown T."/>
            <person name="Elewa A."/>
            <person name="Iarovenko S."/>
            <person name="Subramanian E."/>
            <person name="Araus A.J."/>
            <person name="Petzold A."/>
            <person name="Susuki M."/>
            <person name="Suzuki K.-i.T."/>
            <person name="Hayashi T."/>
            <person name="Toyoda A."/>
            <person name="Oliveira C."/>
            <person name="Osipova E."/>
            <person name="Leigh N.D."/>
            <person name="Simon A."/>
            <person name="Yun M.H."/>
        </authorList>
    </citation>
    <scope>NUCLEOTIDE SEQUENCE</scope>
    <source>
        <strain evidence="2">20211129_DDA</strain>
        <tissue evidence="2">Liver</tissue>
    </source>
</reference>
<keyword evidence="1" id="KW-0472">Membrane</keyword>
<keyword evidence="1" id="KW-1133">Transmembrane helix</keyword>
<keyword evidence="3" id="KW-1185">Reference proteome</keyword>